<keyword evidence="1" id="KW-0378">Hydrolase</keyword>
<dbReference type="InterPro" id="IPR007312">
    <property type="entry name" value="Phosphoesterase"/>
</dbReference>
<dbReference type="InterPro" id="IPR011044">
    <property type="entry name" value="Quino_amine_DH_bsu"/>
</dbReference>
<dbReference type="PANTHER" id="PTHR47197">
    <property type="entry name" value="PROTEIN NIRF"/>
    <property type="match status" value="1"/>
</dbReference>
<dbReference type="AlphaFoldDB" id="A0A1B7LFA8"/>
<comment type="caution">
    <text evidence="4">The sequence shown here is derived from an EMBL/GenBank/DDBJ whole genome shotgun (WGS) entry which is preliminary data.</text>
</comment>
<evidence type="ECO:0000256" key="3">
    <source>
        <dbReference type="SAM" id="SignalP"/>
    </source>
</evidence>
<dbReference type="Proteomes" id="UP000078532">
    <property type="component" value="Unassembled WGS sequence"/>
</dbReference>
<dbReference type="OrthoDB" id="1707171at2"/>
<dbReference type="InterPro" id="IPR017850">
    <property type="entry name" value="Alkaline_phosphatase_core_sf"/>
</dbReference>
<accession>A0A1B7LFA8</accession>
<dbReference type="GO" id="GO:0016788">
    <property type="term" value="F:hydrolase activity, acting on ester bonds"/>
    <property type="evidence" value="ECO:0007669"/>
    <property type="project" value="InterPro"/>
</dbReference>
<evidence type="ECO:0000256" key="2">
    <source>
        <dbReference type="SAM" id="MobiDB-lite"/>
    </source>
</evidence>
<dbReference type="InterPro" id="IPR015943">
    <property type="entry name" value="WD40/YVTN_repeat-like_dom_sf"/>
</dbReference>
<dbReference type="InterPro" id="IPR019405">
    <property type="entry name" value="Lactonase_7-beta_prop"/>
</dbReference>
<dbReference type="SUPFAM" id="SSF53649">
    <property type="entry name" value="Alkaline phosphatase-like"/>
    <property type="match status" value="1"/>
</dbReference>
<evidence type="ECO:0008006" key="6">
    <source>
        <dbReference type="Google" id="ProtNLM"/>
    </source>
</evidence>
<keyword evidence="3" id="KW-0732">Signal</keyword>
<evidence type="ECO:0000313" key="4">
    <source>
        <dbReference type="EMBL" id="OAT82341.1"/>
    </source>
</evidence>
<dbReference type="InterPro" id="IPR011964">
    <property type="entry name" value="YVTN_b-propeller_repeat"/>
</dbReference>
<dbReference type="EMBL" id="LYVF01000137">
    <property type="protein sequence ID" value="OAT82341.1"/>
    <property type="molecule type" value="Genomic_DNA"/>
</dbReference>
<dbReference type="InterPro" id="IPR051200">
    <property type="entry name" value="Host-pathogen_enzymatic-act"/>
</dbReference>
<dbReference type="Pfam" id="PF04185">
    <property type="entry name" value="Phosphoesterase"/>
    <property type="match status" value="1"/>
</dbReference>
<dbReference type="RefSeq" id="WP_066667887.1">
    <property type="nucleotide sequence ID" value="NZ_LYVF01000137.1"/>
</dbReference>
<feature type="signal peptide" evidence="3">
    <location>
        <begin position="1"/>
        <end position="27"/>
    </location>
</feature>
<dbReference type="NCBIfam" id="TIGR02276">
    <property type="entry name" value="beta_rpt_yvtn"/>
    <property type="match status" value="2"/>
</dbReference>
<gene>
    <name evidence="4" type="ORF">A6M21_09350</name>
</gene>
<name>A0A1B7LFA8_9FIRM</name>
<dbReference type="SUPFAM" id="SSF50969">
    <property type="entry name" value="YVTN repeat-like/Quinoprotein amine dehydrogenase"/>
    <property type="match status" value="1"/>
</dbReference>
<reference evidence="4 5" key="1">
    <citation type="submission" date="2016-04" db="EMBL/GenBank/DDBJ databases">
        <authorList>
            <person name="Evans L.H."/>
            <person name="Alamgir A."/>
            <person name="Owens N."/>
            <person name="Weber N.D."/>
            <person name="Virtaneva K."/>
            <person name="Barbian K."/>
            <person name="Babar A."/>
            <person name="Rosenke K."/>
        </authorList>
    </citation>
    <scope>NUCLEOTIDE SEQUENCE [LARGE SCALE GENOMIC DNA]</scope>
    <source>
        <strain evidence="4 5">LMa1</strain>
    </source>
</reference>
<feature type="compositionally biased region" description="Low complexity" evidence="2">
    <location>
        <begin position="364"/>
        <end position="373"/>
    </location>
</feature>
<dbReference type="PANTHER" id="PTHR47197:SF3">
    <property type="entry name" value="DIHYDRO-HEME D1 DEHYDROGENASE"/>
    <property type="match status" value="1"/>
</dbReference>
<organism evidence="4 5">
    <name type="scientific">Desulfotomaculum copahuensis</name>
    <dbReference type="NCBI Taxonomy" id="1838280"/>
    <lineage>
        <taxon>Bacteria</taxon>
        <taxon>Bacillati</taxon>
        <taxon>Bacillota</taxon>
        <taxon>Clostridia</taxon>
        <taxon>Eubacteriales</taxon>
        <taxon>Desulfotomaculaceae</taxon>
        <taxon>Desulfotomaculum</taxon>
    </lineage>
</organism>
<evidence type="ECO:0000313" key="5">
    <source>
        <dbReference type="Proteomes" id="UP000078532"/>
    </source>
</evidence>
<dbReference type="Gene3D" id="2.130.10.10">
    <property type="entry name" value="YVTN repeat-like/Quinoprotein amine dehydrogenase"/>
    <property type="match status" value="3"/>
</dbReference>
<proteinExistence type="predicted"/>
<dbReference type="Gene3D" id="3.40.720.10">
    <property type="entry name" value="Alkaline Phosphatase, subunit A"/>
    <property type="match status" value="1"/>
</dbReference>
<feature type="chain" id="PRO_5008596907" description="Phosphoesterase" evidence="3">
    <location>
        <begin position="28"/>
        <end position="830"/>
    </location>
</feature>
<protein>
    <recommendedName>
        <fullName evidence="6">Phosphoesterase</fullName>
    </recommendedName>
</protein>
<dbReference type="STRING" id="1838280.A6M21_09350"/>
<dbReference type="CDD" id="cd05819">
    <property type="entry name" value="NHL"/>
    <property type="match status" value="1"/>
</dbReference>
<evidence type="ECO:0000256" key="1">
    <source>
        <dbReference type="ARBA" id="ARBA00022801"/>
    </source>
</evidence>
<feature type="region of interest" description="Disordered" evidence="2">
    <location>
        <begin position="364"/>
        <end position="384"/>
    </location>
</feature>
<sequence length="830" mass="89962">MKKQWFKRSVASLALLFIVGSATPAIAGDNPYQTIIERPANGWAITPAGEQVKLGDRPYGMAISPDGKTILVSNDGQSTQSLMVVDRATGKVVQSIEYKKPEALYIGVVFSPDGKKAYASAGNNNKIRIYDVQGQQLTESGSIVFPATDDQGKKVNYFPAGLTISPDGQTLYVANNLNDSMSIINVKERKVIKTVPVGHNPYTVTLAKDGKMAYVSNWGGNTLSVVNATYGTAAGTITVGTHPSAMAINPGRSELYVANSDSDTISIIDTATNQVIRTIDLSPYPGAQEGSSPNALAVSPDGNTLYVANAGNNDIVVIRLAKVMHVHGKAWGNAQDKIEGMIPTAWYPTGIEISPDGKQLYVTNAKGHGAGPNPNGPNPYSKTPTPPDQYTGSMITGTLSIINTPDAGKLARYTRQVVENNGFNEQEKVRLEGAQKERVIPRRVGDPSPIKHVIYVVKENRTYDQVFGSLGKGNGDPGLNLFGDGSAPNQRQLARQFVTLDNFYADAEVSADGWNWITAAMANTYVQKNWPTNYGGRGRSYDFEGGNLATAPAKDPRDAYFWDSLGRAHVDYRNYGFFTSAKGETASTEPGLAAHTDHNYPGYDLKIKDQTRIQEWLKEFHNYEESGKLPAVELVRLPNDHTSGTKPGMPTPKAMVADNDYALGQLVEAVSKSRYWKDTAIFVTEDDAQNGPDHVDAHRTIALVISPYTQTGKVDSTFYTTTSMLRTMELIVGVPPMTQFDASATPMINAFTDKPDFTPYTAIVPKQPLDEINGANAPLAAESAKMNLAVEDRAPEQLLNEAIWKSVKGAGSNLPTIKTQFRENNLDSDD</sequence>
<dbReference type="Pfam" id="PF10282">
    <property type="entry name" value="Lactonase"/>
    <property type="match status" value="1"/>
</dbReference>
<keyword evidence="5" id="KW-1185">Reference proteome</keyword>